<dbReference type="GO" id="GO:0016787">
    <property type="term" value="F:hydrolase activity"/>
    <property type="evidence" value="ECO:0007669"/>
    <property type="project" value="InterPro"/>
</dbReference>
<dbReference type="InterPro" id="IPR016538">
    <property type="entry name" value="UCP008292"/>
</dbReference>
<dbReference type="InterPro" id="IPR004843">
    <property type="entry name" value="Calcineurin-like_PHP"/>
</dbReference>
<dbReference type="Pfam" id="PF00149">
    <property type="entry name" value="Metallophos"/>
    <property type="match status" value="1"/>
</dbReference>
<dbReference type="Proteomes" id="UP000423396">
    <property type="component" value="Chromosome"/>
</dbReference>
<feature type="domain" description="Calcineurin-like phosphoesterase" evidence="1">
    <location>
        <begin position="1"/>
        <end position="191"/>
    </location>
</feature>
<reference evidence="2 3" key="1">
    <citation type="submission" date="2019-10" db="EMBL/GenBank/DDBJ databases">
        <title>Genome Sequences from Six Type Strain Members of the Archaeal Family Sulfolobaceae: Acidianus ambivalens, Acidianus infernus, Metallosphaera prunae, Stygiolobus azoricus, Sulfolobus metallicus, and Sulfurisphaera ohwakuensis.</title>
        <authorList>
            <person name="Counts J.A."/>
            <person name="Kelly R.M."/>
        </authorList>
    </citation>
    <scope>NUCLEOTIDE SEQUENCE [LARGE SCALE GENOMIC DNA]</scope>
    <source>
        <strain evidence="2 3">FC6</strain>
    </source>
</reference>
<dbReference type="InterPro" id="IPR029052">
    <property type="entry name" value="Metallo-depent_PP-like"/>
</dbReference>
<dbReference type="InterPro" id="IPR051158">
    <property type="entry name" value="Metallophosphoesterase_sf"/>
</dbReference>
<dbReference type="GeneID" id="42797654"/>
<evidence type="ECO:0000313" key="2">
    <source>
        <dbReference type="EMBL" id="QGR18750.1"/>
    </source>
</evidence>
<dbReference type="Gene3D" id="3.60.21.10">
    <property type="match status" value="1"/>
</dbReference>
<evidence type="ECO:0000313" key="3">
    <source>
        <dbReference type="Proteomes" id="UP000423396"/>
    </source>
</evidence>
<dbReference type="PIRSF" id="PIRSF008292">
    <property type="entry name" value="UCP008292"/>
    <property type="match status" value="1"/>
</dbReference>
<keyword evidence="3" id="KW-1185">Reference proteome</keyword>
<dbReference type="SUPFAM" id="SSF56300">
    <property type="entry name" value="Metallo-dependent phosphatases"/>
    <property type="match status" value="1"/>
</dbReference>
<dbReference type="PANTHER" id="PTHR31302">
    <property type="entry name" value="TRANSMEMBRANE PROTEIN WITH METALLOPHOSPHOESTERASE DOMAIN-RELATED"/>
    <property type="match status" value="1"/>
</dbReference>
<protein>
    <submittedName>
        <fullName evidence="2">Metallophosphoesterase</fullName>
    </submittedName>
</protein>
<name>A0A650CLL8_9CREN</name>
<dbReference type="KEGG" id="sazo:D1868_01220"/>
<gene>
    <name evidence="2" type="ORF">D1868_01220</name>
</gene>
<dbReference type="AlphaFoldDB" id="A0A650CLL8"/>
<dbReference type="PANTHER" id="PTHR31302:SF0">
    <property type="entry name" value="TRANSMEMBRANE PROTEIN WITH METALLOPHOSPHOESTERASE DOMAIN"/>
    <property type="match status" value="1"/>
</dbReference>
<dbReference type="OrthoDB" id="15074at2157"/>
<organism evidence="2 3">
    <name type="scientific">Stygiolobus azoricus</name>
    <dbReference type="NCBI Taxonomy" id="41675"/>
    <lineage>
        <taxon>Archaea</taxon>
        <taxon>Thermoproteota</taxon>
        <taxon>Thermoprotei</taxon>
        <taxon>Sulfolobales</taxon>
        <taxon>Sulfolobaceae</taxon>
        <taxon>Stygiolobus</taxon>
    </lineage>
</organism>
<dbReference type="CDD" id="cd00838">
    <property type="entry name" value="MPP_superfamily"/>
    <property type="match status" value="1"/>
</dbReference>
<proteinExistence type="predicted"/>
<evidence type="ECO:0000259" key="1">
    <source>
        <dbReference type="Pfam" id="PF00149"/>
    </source>
</evidence>
<accession>A0A650CLL8</accession>
<dbReference type="EMBL" id="CP045483">
    <property type="protein sequence ID" value="QGR18750.1"/>
    <property type="molecule type" value="Genomic_DNA"/>
</dbReference>
<sequence length="226" mass="26202">MLIAATADLHSPKYLTQFFASFSKIREAEISLFLLAGDLAEQGEYRHFTPIYEVLKKYKTVAVFGNEDFTDKREYYKKFFSEIIWLEEQSTTVEIQGLKIVIVGSEGILEKPTKWQMLHGVDERIYQERKEKIEKLLCESKGDLKILLTHYAPTFRTVFGEKKSIYPNLGYQILETTECLPDLAIHGHAHYAKVVYGEVRKTKVYNVAFPANKKILLINLDSLIRR</sequence>
<dbReference type="RefSeq" id="WP_156004971.1">
    <property type="nucleotide sequence ID" value="NZ_CP045483.1"/>
</dbReference>